<organism evidence="9 10">
    <name type="scientific">Haemonchus contortus</name>
    <name type="common">Barber pole worm</name>
    <dbReference type="NCBI Taxonomy" id="6289"/>
    <lineage>
        <taxon>Eukaryota</taxon>
        <taxon>Metazoa</taxon>
        <taxon>Ecdysozoa</taxon>
        <taxon>Nematoda</taxon>
        <taxon>Chromadorea</taxon>
        <taxon>Rhabditida</taxon>
        <taxon>Rhabditina</taxon>
        <taxon>Rhabditomorpha</taxon>
        <taxon>Strongyloidea</taxon>
        <taxon>Trichostrongylidae</taxon>
        <taxon>Haemonchus</taxon>
    </lineage>
</organism>
<dbReference type="WBParaSite" id="HCON_00146430-00001">
    <property type="protein sequence ID" value="HCON_00146430-00001"/>
    <property type="gene ID" value="HCON_00146430"/>
</dbReference>
<keyword evidence="9" id="KW-1185">Reference proteome</keyword>
<evidence type="ECO:0000313" key="9">
    <source>
        <dbReference type="Proteomes" id="UP000025227"/>
    </source>
</evidence>
<dbReference type="Pfam" id="PF13086">
    <property type="entry name" value="AAA_11"/>
    <property type="match status" value="1"/>
</dbReference>
<dbReference type="PANTHER" id="PTHR43788">
    <property type="entry name" value="DNA2/NAM7 HELICASE FAMILY MEMBER"/>
    <property type="match status" value="1"/>
</dbReference>
<dbReference type="InterPro" id="IPR050534">
    <property type="entry name" value="Coronavir_polyprotein_1ab"/>
</dbReference>
<protein>
    <submittedName>
        <fullName evidence="10">AAA_12 domain-containing protein</fullName>
    </submittedName>
</protein>
<evidence type="ECO:0000256" key="3">
    <source>
        <dbReference type="ARBA" id="ARBA00022801"/>
    </source>
</evidence>
<dbReference type="SUPFAM" id="SSF52540">
    <property type="entry name" value="P-loop containing nucleoside triphosphate hydrolases"/>
    <property type="match status" value="1"/>
</dbReference>
<dbReference type="Gene3D" id="3.40.50.300">
    <property type="entry name" value="P-loop containing nucleotide triphosphate hydrolases"/>
    <property type="match status" value="2"/>
</dbReference>
<dbReference type="InterPro" id="IPR047187">
    <property type="entry name" value="SF1_C_Upf1"/>
</dbReference>
<feature type="domain" description="DNA2/NAM7 helicase helicase" evidence="7">
    <location>
        <begin position="614"/>
        <end position="855"/>
    </location>
</feature>
<feature type="compositionally biased region" description="Polar residues" evidence="6">
    <location>
        <begin position="31"/>
        <end position="42"/>
    </location>
</feature>
<dbReference type="InterPro" id="IPR041679">
    <property type="entry name" value="DNA2/NAM7-like_C"/>
</dbReference>
<evidence type="ECO:0000256" key="5">
    <source>
        <dbReference type="ARBA" id="ARBA00022840"/>
    </source>
</evidence>
<feature type="domain" description="DNA2/NAM7 helicase-like C-terminal" evidence="8">
    <location>
        <begin position="868"/>
        <end position="1054"/>
    </location>
</feature>
<proteinExistence type="inferred from homology"/>
<comment type="similarity">
    <text evidence="1">Belongs to the DNA2/NAM7 helicase family.</text>
</comment>
<evidence type="ECO:0000256" key="4">
    <source>
        <dbReference type="ARBA" id="ARBA00022806"/>
    </source>
</evidence>
<evidence type="ECO:0000256" key="2">
    <source>
        <dbReference type="ARBA" id="ARBA00022741"/>
    </source>
</evidence>
<evidence type="ECO:0000256" key="6">
    <source>
        <dbReference type="SAM" id="MobiDB-lite"/>
    </source>
</evidence>
<dbReference type="PANTHER" id="PTHR43788:SF16">
    <property type="entry name" value="HELICASE WITH ZINC FINGER 2"/>
    <property type="match status" value="1"/>
</dbReference>
<dbReference type="GO" id="GO:0043139">
    <property type="term" value="F:5'-3' DNA helicase activity"/>
    <property type="evidence" value="ECO:0007669"/>
    <property type="project" value="TreeGrafter"/>
</dbReference>
<dbReference type="InterPro" id="IPR027417">
    <property type="entry name" value="P-loop_NTPase"/>
</dbReference>
<dbReference type="AlphaFoldDB" id="A0A7I4YV63"/>
<sequence length="1088" mass="121135">MSRRGVSSSASAWGQSRPTSASVFSGPLPQVPTSQLPQDTPQGYTHYLIDKHPWARFVNPRPVHFLRENLPTVTATLDTTVYRHLPDAGYMSTRFNKSLFPQVVFRADRLPTRIPFIEIPHLEDTIDFRARSKQVMNQLLSGTYDEVDVANVSPSPADQLHSVKIPPVYKGIRPVLYQVVATGWGAGVILEAKDFFIMGPDRRDLHCITFDQYSIDVITGGRGFNKALLSIKDFVWVYSVKPTLQALESPRTTLRQASVPRTTALETTSSFFCRVPHFAFAPIINREEPIYGIILSRTTRYNNVIHARAAFEGCPDAVTITPSICQFSLNRTVPFEILGAHSRVNVSSATRFCEPPVSLEARAHLAGLIRCFLPMHPDEGILPLTVFKISPAEHAWFADRLGRFDNFYRDPVGSKRRLAKICNAACSALAAVNAAGDDKHTHWDVAFVVTPVWHPLRIQITLRDMASEAGWSTGRHAILWVPGSLNLIKMKVVAVEANPPRKEVRVVLQAFPWSHEPLKRLIHRFGRDVPGTRAFDVCVRLGKSTTSANPVYDIVSRMDVFDNVMPRTLADQLITILYANQPLGTSDEPHLKSLPPPSDEERFFRVKGRSVTLTPDQRDAVRVGTGKIPLVAIQAAFGTGKALVGAIIAALLSGDSETIVIVTTSTNAAVAQFTDTLLSLEDFPQMRVVRHISDTAAADNLTPTPVDLSKVLKSLGSEFKDQLSEGDLEKCELFKGYRDIIESYMEHPEAIPNMTDDQKDEYEIAEQYVSRTLKRMVKIMFRVRRPSVICMTTSSLLNSTGRKGIFKSYIRDFRVVIGDEASQIPEPALLSIASRLPHARQVYIGDVHQLAPHVKCPPTANPAVHGARSVMDLLLHAPAVPVAPLITTFRAHPALLALPNRIAYDGQLVSGTPAEARSLLVSRMFFPTPGVPFIFVDVAGKSAQAPSMSHFNENEISACLGVLRKLLGLGIAPQDICVITFYREQYRRMRPHAEQYNVELTTVDSVQGREKEVVLLLTTKTNFNPDADTFINDYRRLNVATTRCRHGQFVFGHAKSLRALPTWNTLLQWAYSLRAVVTQSQVLRYFEP</sequence>
<feature type="region of interest" description="Disordered" evidence="6">
    <location>
        <begin position="1"/>
        <end position="42"/>
    </location>
</feature>
<evidence type="ECO:0000313" key="10">
    <source>
        <dbReference type="WBParaSite" id="HCON_00146430-00001"/>
    </source>
</evidence>
<dbReference type="Proteomes" id="UP000025227">
    <property type="component" value="Unplaced"/>
</dbReference>
<dbReference type="GO" id="GO:0016787">
    <property type="term" value="F:hydrolase activity"/>
    <property type="evidence" value="ECO:0007669"/>
    <property type="project" value="UniProtKB-KW"/>
</dbReference>
<keyword evidence="5" id="KW-0067">ATP-binding</keyword>
<dbReference type="InterPro" id="IPR041677">
    <property type="entry name" value="DNA2/NAM7_AAA_11"/>
</dbReference>
<keyword evidence="4" id="KW-0347">Helicase</keyword>
<dbReference type="OrthoDB" id="5863679at2759"/>
<feature type="compositionally biased region" description="Polar residues" evidence="6">
    <location>
        <begin position="1"/>
        <end position="23"/>
    </location>
</feature>
<evidence type="ECO:0000256" key="1">
    <source>
        <dbReference type="ARBA" id="ARBA00007913"/>
    </source>
</evidence>
<reference evidence="10" key="1">
    <citation type="submission" date="2020-12" db="UniProtKB">
        <authorList>
            <consortium name="WormBaseParasite"/>
        </authorList>
    </citation>
    <scope>IDENTIFICATION</scope>
    <source>
        <strain evidence="10">MHco3</strain>
    </source>
</reference>
<keyword evidence="2" id="KW-0547">Nucleotide-binding</keyword>
<dbReference type="GO" id="GO:0005524">
    <property type="term" value="F:ATP binding"/>
    <property type="evidence" value="ECO:0007669"/>
    <property type="project" value="UniProtKB-KW"/>
</dbReference>
<keyword evidence="3" id="KW-0378">Hydrolase</keyword>
<accession>A0A7I4YV63</accession>
<dbReference type="Pfam" id="PF13087">
    <property type="entry name" value="AAA_12"/>
    <property type="match status" value="1"/>
</dbReference>
<evidence type="ECO:0000259" key="8">
    <source>
        <dbReference type="Pfam" id="PF13087"/>
    </source>
</evidence>
<dbReference type="CDD" id="cd18808">
    <property type="entry name" value="SF1_C_Upf1"/>
    <property type="match status" value="1"/>
</dbReference>
<name>A0A7I4YV63_HAECO</name>
<evidence type="ECO:0000259" key="7">
    <source>
        <dbReference type="Pfam" id="PF13086"/>
    </source>
</evidence>